<accession>A0A833WDH3</accession>
<reference evidence="1" key="1">
    <citation type="submission" date="2020-04" db="EMBL/GenBank/DDBJ databases">
        <title>Hybrid Assembly of Korean Phytophthora infestans isolates.</title>
        <authorList>
            <person name="Prokchorchik M."/>
            <person name="Lee Y."/>
            <person name="Seo J."/>
            <person name="Cho J.-H."/>
            <person name="Park Y.-E."/>
            <person name="Jang D.-C."/>
            <person name="Im J.-S."/>
            <person name="Choi J.-G."/>
            <person name="Park H.-J."/>
            <person name="Lee G.-B."/>
            <person name="Lee Y.-G."/>
            <person name="Hong S.-Y."/>
            <person name="Cho K."/>
            <person name="Sohn K.H."/>
        </authorList>
    </citation>
    <scope>NUCLEOTIDE SEQUENCE</scope>
    <source>
        <strain evidence="1">KR_1_A1</strain>
    </source>
</reference>
<dbReference type="Proteomes" id="UP000602510">
    <property type="component" value="Unassembled WGS sequence"/>
</dbReference>
<evidence type="ECO:0000313" key="1">
    <source>
        <dbReference type="EMBL" id="KAF4038212.1"/>
    </source>
</evidence>
<dbReference type="AlphaFoldDB" id="A0A833WDH3"/>
<dbReference type="EMBL" id="WSZM01000209">
    <property type="protein sequence ID" value="KAF4038212.1"/>
    <property type="molecule type" value="Genomic_DNA"/>
</dbReference>
<evidence type="ECO:0000313" key="2">
    <source>
        <dbReference type="Proteomes" id="UP000602510"/>
    </source>
</evidence>
<comment type="caution">
    <text evidence="1">The sequence shown here is derived from an EMBL/GenBank/DDBJ whole genome shotgun (WGS) entry which is preliminary data.</text>
</comment>
<name>A0A833WDH3_PHYIN</name>
<sequence length="116" mass="12295">MIAAATCIGCELTVASSNTLTTRNMLSHTDTAPYNTSFSSLGAAGISTELRFIASNPRVVFISLNTIIFVSHSRVFSASLNAVIVTSQPPPVLHEVFHGDVVKAVLLQRLQVPPAS</sequence>
<proteinExistence type="predicted"/>
<protein>
    <submittedName>
        <fullName evidence="1">Uncharacterized protein</fullName>
    </submittedName>
</protein>
<keyword evidence="2" id="KW-1185">Reference proteome</keyword>
<organism evidence="1 2">
    <name type="scientific">Phytophthora infestans</name>
    <name type="common">Potato late blight agent</name>
    <name type="synonym">Botrytis infestans</name>
    <dbReference type="NCBI Taxonomy" id="4787"/>
    <lineage>
        <taxon>Eukaryota</taxon>
        <taxon>Sar</taxon>
        <taxon>Stramenopiles</taxon>
        <taxon>Oomycota</taxon>
        <taxon>Peronosporomycetes</taxon>
        <taxon>Peronosporales</taxon>
        <taxon>Peronosporaceae</taxon>
        <taxon>Phytophthora</taxon>
    </lineage>
</organism>
<gene>
    <name evidence="1" type="ORF">GN244_ATG09662</name>
</gene>